<dbReference type="EMBL" id="KI517683">
    <property type="protein sequence ID" value="ESQ33884.1"/>
    <property type="molecule type" value="Genomic_DNA"/>
</dbReference>
<dbReference type="AlphaFoldDB" id="V4KRE7"/>
<keyword evidence="2" id="KW-1185">Reference proteome</keyword>
<name>V4KRE7_EUTSA</name>
<accession>V4KRE7</accession>
<organism evidence="1 2">
    <name type="scientific">Eutrema salsugineum</name>
    <name type="common">Saltwater cress</name>
    <name type="synonym">Sisymbrium salsugineum</name>
    <dbReference type="NCBI Taxonomy" id="72664"/>
    <lineage>
        <taxon>Eukaryota</taxon>
        <taxon>Viridiplantae</taxon>
        <taxon>Streptophyta</taxon>
        <taxon>Embryophyta</taxon>
        <taxon>Tracheophyta</taxon>
        <taxon>Spermatophyta</taxon>
        <taxon>Magnoliopsida</taxon>
        <taxon>eudicotyledons</taxon>
        <taxon>Gunneridae</taxon>
        <taxon>Pentapetalae</taxon>
        <taxon>rosids</taxon>
        <taxon>malvids</taxon>
        <taxon>Brassicales</taxon>
        <taxon>Brassicaceae</taxon>
        <taxon>Eutremeae</taxon>
        <taxon>Eutrema</taxon>
    </lineage>
</organism>
<dbReference type="Proteomes" id="UP000030689">
    <property type="component" value="Unassembled WGS sequence"/>
</dbReference>
<gene>
    <name evidence="1" type="ORF">EUTSA_v10009996mg</name>
</gene>
<sequence length="79" mass="9093">MFVIKNENGQTKQKQTNRTRKKKATLSVTYSYFSPFFYQTLSLDLPLQLLSSEFDQILSLSLTLKNGSFDSLLSLFKGF</sequence>
<proteinExistence type="predicted"/>
<evidence type="ECO:0000313" key="1">
    <source>
        <dbReference type="EMBL" id="ESQ33884.1"/>
    </source>
</evidence>
<dbReference type="Gramene" id="ESQ33884">
    <property type="protein sequence ID" value="ESQ33884"/>
    <property type="gene ID" value="EUTSA_v10009996mg"/>
</dbReference>
<protein>
    <submittedName>
        <fullName evidence="1">Uncharacterized protein</fullName>
    </submittedName>
</protein>
<evidence type="ECO:0000313" key="2">
    <source>
        <dbReference type="Proteomes" id="UP000030689"/>
    </source>
</evidence>
<reference evidence="1 2" key="1">
    <citation type="journal article" date="2013" name="Front. Plant Sci.">
        <title>The Reference Genome of the Halophytic Plant Eutrema salsugineum.</title>
        <authorList>
            <person name="Yang R."/>
            <person name="Jarvis D.E."/>
            <person name="Chen H."/>
            <person name="Beilstein M.A."/>
            <person name="Grimwood J."/>
            <person name="Jenkins J."/>
            <person name="Shu S."/>
            <person name="Prochnik S."/>
            <person name="Xin M."/>
            <person name="Ma C."/>
            <person name="Schmutz J."/>
            <person name="Wing R.A."/>
            <person name="Mitchell-Olds T."/>
            <person name="Schumaker K.S."/>
            <person name="Wang X."/>
        </authorList>
    </citation>
    <scope>NUCLEOTIDE SEQUENCE [LARGE SCALE GENOMIC DNA]</scope>
</reference>
<dbReference type="KEGG" id="eus:EUTSA_v10009996mg"/>